<dbReference type="Pfam" id="PF19291">
    <property type="entry name" value="TREH_N"/>
    <property type="match status" value="1"/>
</dbReference>
<protein>
    <submittedName>
        <fullName evidence="3">Glucoamylase</fullName>
    </submittedName>
</protein>
<dbReference type="AlphaFoldDB" id="A0A916WGX1"/>
<reference evidence="3" key="2">
    <citation type="submission" date="2020-09" db="EMBL/GenBank/DDBJ databases">
        <authorList>
            <person name="Sun Q."/>
            <person name="Zhou Y."/>
        </authorList>
    </citation>
    <scope>NUCLEOTIDE SEQUENCE</scope>
    <source>
        <strain evidence="3">CGMCC 1.12813</strain>
    </source>
</reference>
<dbReference type="PANTHER" id="PTHR31616">
    <property type="entry name" value="TREHALASE"/>
    <property type="match status" value="1"/>
</dbReference>
<feature type="domain" description="GH15-like" evidence="1">
    <location>
        <begin position="224"/>
        <end position="588"/>
    </location>
</feature>
<gene>
    <name evidence="3" type="ORF">GCM10010979_11100</name>
</gene>
<dbReference type="Proteomes" id="UP000606922">
    <property type="component" value="Unassembled WGS sequence"/>
</dbReference>
<reference evidence="3" key="1">
    <citation type="journal article" date="2014" name="Int. J. Syst. Evol. Microbiol.">
        <title>Complete genome sequence of Corynebacterium casei LMG S-19264T (=DSM 44701T), isolated from a smear-ripened cheese.</title>
        <authorList>
            <consortium name="US DOE Joint Genome Institute (JGI-PGF)"/>
            <person name="Walter F."/>
            <person name="Albersmeier A."/>
            <person name="Kalinowski J."/>
            <person name="Ruckert C."/>
        </authorList>
    </citation>
    <scope>NUCLEOTIDE SEQUENCE</scope>
    <source>
        <strain evidence="3">CGMCC 1.12813</strain>
    </source>
</reference>
<dbReference type="EMBL" id="BMGB01000001">
    <property type="protein sequence ID" value="GGA98379.1"/>
    <property type="molecule type" value="Genomic_DNA"/>
</dbReference>
<dbReference type="RefSeq" id="WP_188509666.1">
    <property type="nucleotide sequence ID" value="NZ_BMGB01000001.1"/>
</dbReference>
<dbReference type="GO" id="GO:0005975">
    <property type="term" value="P:carbohydrate metabolic process"/>
    <property type="evidence" value="ECO:0007669"/>
    <property type="project" value="InterPro"/>
</dbReference>
<sequence>MPLRVEDYALIGDCHTGALVGSDGSIDWLCLPRFDSASTFGALLGTEDHGRWLVAPAASTDGTPGVSNSRSYVDDTFTLVTRWVTPTGTVDVIDLMPHGDRRADVIRRVVGVSGTVDMVQDLRIRFDYGAAMPWLRQVPDAGGNAVIAVAGPDAIVVRGPELRAADHTHVSEFTVAAGETVDIVLTWYPAHRRAPRALNVSSRIRDTEKWWTHWASAAAAAPQYASAVRRSLLVLRALSHEDTGGIVAAATTSLPEEFGGTRNWDYRYVWLRDASLTLHVLLDHGFDSEADPWRGWLLRAIAGDPGDVQIMYGLSGERRLIEYEVPSLPGYDGASPVRIGNGAFTQYQGDVFGEVMLALERARQANGEEKDFSWPVQRAIMSFVEENWQRPDNGIWEIRGPQRHFTHSRVMLWAAFDCAVRAVRDFGLDGPVERWERMRDEVRDEIETQGFDTERNTYTQYYGSTAVDASLLQLVQAGYIEATDPRMLGTVAAIENELLENGLLLRYRSESGVDGLPAGENPFLACSFWLVEQYALSGRLPDATELMDRLVGYCNDVGLLSEEYDVLGNRQAGNTPQAFSHLSLVRAADAIAKATAAS</sequence>
<evidence type="ECO:0000313" key="3">
    <source>
        <dbReference type="EMBL" id="GGA98379.1"/>
    </source>
</evidence>
<dbReference type="SUPFAM" id="SSF48208">
    <property type="entry name" value="Six-hairpin glycosidases"/>
    <property type="match status" value="1"/>
</dbReference>
<dbReference type="Gene3D" id="1.50.10.10">
    <property type="match status" value="1"/>
</dbReference>
<dbReference type="GO" id="GO:0004553">
    <property type="term" value="F:hydrolase activity, hydrolyzing O-glycosyl compounds"/>
    <property type="evidence" value="ECO:0007669"/>
    <property type="project" value="TreeGrafter"/>
</dbReference>
<feature type="domain" description="Trehalase-like N-terminal" evidence="2">
    <location>
        <begin position="4"/>
        <end position="154"/>
    </location>
</feature>
<dbReference type="InterPro" id="IPR012341">
    <property type="entry name" value="6hp_glycosidase-like_sf"/>
</dbReference>
<dbReference type="InterPro" id="IPR011613">
    <property type="entry name" value="GH15-like"/>
</dbReference>
<keyword evidence="4" id="KW-1185">Reference proteome</keyword>
<evidence type="ECO:0000259" key="1">
    <source>
        <dbReference type="Pfam" id="PF00723"/>
    </source>
</evidence>
<dbReference type="PANTHER" id="PTHR31616:SF0">
    <property type="entry name" value="GLUCAN 1,4-ALPHA-GLUCOSIDASE"/>
    <property type="match status" value="1"/>
</dbReference>
<dbReference type="Pfam" id="PF00723">
    <property type="entry name" value="Glyco_hydro_15"/>
    <property type="match status" value="1"/>
</dbReference>
<organism evidence="3 4">
    <name type="scientific">Conyzicola nivalis</name>
    <dbReference type="NCBI Taxonomy" id="1477021"/>
    <lineage>
        <taxon>Bacteria</taxon>
        <taxon>Bacillati</taxon>
        <taxon>Actinomycetota</taxon>
        <taxon>Actinomycetes</taxon>
        <taxon>Micrococcales</taxon>
        <taxon>Microbacteriaceae</taxon>
        <taxon>Conyzicola</taxon>
    </lineage>
</organism>
<name>A0A916WGX1_9MICO</name>
<proteinExistence type="predicted"/>
<dbReference type="InterPro" id="IPR008928">
    <property type="entry name" value="6-hairpin_glycosidase_sf"/>
</dbReference>
<evidence type="ECO:0000259" key="2">
    <source>
        <dbReference type="Pfam" id="PF19291"/>
    </source>
</evidence>
<dbReference type="InterPro" id="IPR045582">
    <property type="entry name" value="Trehalase-like_N"/>
</dbReference>
<evidence type="ECO:0000313" key="4">
    <source>
        <dbReference type="Proteomes" id="UP000606922"/>
    </source>
</evidence>
<accession>A0A916WGX1</accession>
<comment type="caution">
    <text evidence="3">The sequence shown here is derived from an EMBL/GenBank/DDBJ whole genome shotgun (WGS) entry which is preliminary data.</text>
</comment>